<evidence type="ECO:0000256" key="4">
    <source>
        <dbReference type="SAM" id="Phobius"/>
    </source>
</evidence>
<sequence>MKKSTPVAKRRSRLGCNGCKKLKAKCDELKPTCSRCEKRGITCIYSFEMVFQNQKLAENKKKLIIKDRELLSVDQKIDKNDKHINVFPIKRKNNNKSKISNIIDDTNNDTHDNDKKSDKKEDETIINTSIDENTVSSFIHKSEIPLLPLPENLLDHPYYNDAFNFFVHFTSHFIVCAKPQIYKNNPMHILIPQYAKKNSCLMDLLVAHALQHRSLVLFDENFSLELIELLTSRGLYRLFTNFNLKSEISCITALFLCIQKIFSGNQIERYKEIIDLARHSFHKYIENDEKVIKLSNGKYLISEENNPLSYFLITLIGYLEIIGIMMAISPKDFKMPYRPNPVFTNYQLESKSKIDLFLGFDVNFIIIFDKLIPILNMVEEDENQDQKTVSTEILSKAIEWEFEFNTAYKSFKSSKKNENDPTESDHLLNVVNEVFYYSGIIHLYRRVYKIPRSNSIVQKMVGKVYKYFKNDIESASNTENCAVFPLFVAACESIDGKHRDFFYERFNIQFLGGNAPAGDVLKILEDTWNTGDSWINSVKRVRKETGFFLI</sequence>
<dbReference type="SUPFAM" id="SSF57701">
    <property type="entry name" value="Zn2/Cys6 DNA-binding domain"/>
    <property type="match status" value="1"/>
</dbReference>
<dbReference type="EMBL" id="BTGB01000004">
    <property type="protein sequence ID" value="GMM46829.1"/>
    <property type="molecule type" value="Genomic_DNA"/>
</dbReference>
<dbReference type="InterPro" id="IPR001138">
    <property type="entry name" value="Zn2Cys6_DnaBD"/>
</dbReference>
<accession>A0AAV5R5P3</accession>
<comment type="caution">
    <text evidence="6">The sequence shown here is derived from an EMBL/GenBank/DDBJ whole genome shotgun (WGS) entry which is preliminary data.</text>
</comment>
<feature type="transmembrane region" description="Helical" evidence="4">
    <location>
        <begin position="308"/>
        <end position="328"/>
    </location>
</feature>
<keyword evidence="4" id="KW-1133">Transmembrane helix</keyword>
<dbReference type="PROSITE" id="PS50048">
    <property type="entry name" value="ZN2_CY6_FUNGAL_2"/>
    <property type="match status" value="1"/>
</dbReference>
<dbReference type="PANTHER" id="PTHR37534:SF43">
    <property type="entry name" value="FINGER DOMAIN PROTEIN, PUTATIVE (AFU_ORTHOLOGUE AFUA_1G01850)-RELATED"/>
    <property type="match status" value="1"/>
</dbReference>
<keyword evidence="4" id="KW-0812">Transmembrane</keyword>
<dbReference type="InterPro" id="IPR021858">
    <property type="entry name" value="Fun_TF"/>
</dbReference>
<dbReference type="GO" id="GO:0000976">
    <property type="term" value="F:transcription cis-regulatory region binding"/>
    <property type="evidence" value="ECO:0007669"/>
    <property type="project" value="TreeGrafter"/>
</dbReference>
<name>A0AAV5R5P3_PICKL</name>
<dbReference type="Gene3D" id="4.10.240.10">
    <property type="entry name" value="Zn(2)-C6 fungal-type DNA-binding domain"/>
    <property type="match status" value="1"/>
</dbReference>
<dbReference type="PANTHER" id="PTHR37534">
    <property type="entry name" value="TRANSCRIPTIONAL ACTIVATOR PROTEIN UGA3"/>
    <property type="match status" value="1"/>
</dbReference>
<dbReference type="GO" id="GO:0008270">
    <property type="term" value="F:zinc ion binding"/>
    <property type="evidence" value="ECO:0007669"/>
    <property type="project" value="InterPro"/>
</dbReference>
<evidence type="ECO:0000259" key="5">
    <source>
        <dbReference type="PROSITE" id="PS50048"/>
    </source>
</evidence>
<feature type="region of interest" description="Disordered" evidence="3">
    <location>
        <begin position="98"/>
        <end position="122"/>
    </location>
</feature>
<organism evidence="6 7">
    <name type="scientific">Pichia kluyveri</name>
    <name type="common">Yeast</name>
    <dbReference type="NCBI Taxonomy" id="36015"/>
    <lineage>
        <taxon>Eukaryota</taxon>
        <taxon>Fungi</taxon>
        <taxon>Dikarya</taxon>
        <taxon>Ascomycota</taxon>
        <taxon>Saccharomycotina</taxon>
        <taxon>Pichiomycetes</taxon>
        <taxon>Pichiales</taxon>
        <taxon>Pichiaceae</taxon>
        <taxon>Pichia</taxon>
    </lineage>
</organism>
<keyword evidence="7" id="KW-1185">Reference proteome</keyword>
<evidence type="ECO:0000256" key="1">
    <source>
        <dbReference type="ARBA" id="ARBA00004123"/>
    </source>
</evidence>
<dbReference type="AlphaFoldDB" id="A0AAV5R5P3"/>
<gene>
    <name evidence="6" type="ORF">DAPK24_034040</name>
</gene>
<comment type="subcellular location">
    <subcellularLocation>
        <location evidence="1">Nucleus</location>
    </subcellularLocation>
</comment>
<dbReference type="Pfam" id="PF11951">
    <property type="entry name" value="Fungal_trans_2"/>
    <property type="match status" value="1"/>
</dbReference>
<keyword evidence="2" id="KW-0539">Nucleus</keyword>
<reference evidence="6 7" key="1">
    <citation type="journal article" date="2023" name="Elife">
        <title>Identification of key yeast species and microbe-microbe interactions impacting larval growth of Drosophila in the wild.</title>
        <authorList>
            <person name="Mure A."/>
            <person name="Sugiura Y."/>
            <person name="Maeda R."/>
            <person name="Honda K."/>
            <person name="Sakurai N."/>
            <person name="Takahashi Y."/>
            <person name="Watada M."/>
            <person name="Katoh T."/>
            <person name="Gotoh A."/>
            <person name="Gotoh Y."/>
            <person name="Taniguchi I."/>
            <person name="Nakamura K."/>
            <person name="Hayashi T."/>
            <person name="Katayama T."/>
            <person name="Uemura T."/>
            <person name="Hattori Y."/>
        </authorList>
    </citation>
    <scope>NUCLEOTIDE SEQUENCE [LARGE SCALE GENOMIC DNA]</scope>
    <source>
        <strain evidence="6 7">PK-24</strain>
    </source>
</reference>
<dbReference type="InterPro" id="IPR036864">
    <property type="entry name" value="Zn2-C6_fun-type_DNA-bd_sf"/>
</dbReference>
<protein>
    <recommendedName>
        <fullName evidence="5">Zn(2)-C6 fungal-type domain-containing protein</fullName>
    </recommendedName>
</protein>
<dbReference type="GO" id="GO:0000981">
    <property type="term" value="F:DNA-binding transcription factor activity, RNA polymerase II-specific"/>
    <property type="evidence" value="ECO:0007669"/>
    <property type="project" value="InterPro"/>
</dbReference>
<dbReference type="SMART" id="SM00066">
    <property type="entry name" value="GAL4"/>
    <property type="match status" value="1"/>
</dbReference>
<evidence type="ECO:0000256" key="2">
    <source>
        <dbReference type="ARBA" id="ARBA00023242"/>
    </source>
</evidence>
<dbReference type="CDD" id="cd00067">
    <property type="entry name" value="GAL4"/>
    <property type="match status" value="1"/>
</dbReference>
<feature type="domain" description="Zn(2)-C6 fungal-type" evidence="5">
    <location>
        <begin position="15"/>
        <end position="45"/>
    </location>
</feature>
<evidence type="ECO:0000313" key="7">
    <source>
        <dbReference type="Proteomes" id="UP001378960"/>
    </source>
</evidence>
<dbReference type="PROSITE" id="PS00463">
    <property type="entry name" value="ZN2_CY6_FUNGAL_1"/>
    <property type="match status" value="1"/>
</dbReference>
<keyword evidence="4" id="KW-0472">Membrane</keyword>
<feature type="compositionally biased region" description="Basic and acidic residues" evidence="3">
    <location>
        <begin position="108"/>
        <end position="122"/>
    </location>
</feature>
<dbReference type="GO" id="GO:0005634">
    <property type="term" value="C:nucleus"/>
    <property type="evidence" value="ECO:0007669"/>
    <property type="project" value="UniProtKB-SubCell"/>
</dbReference>
<evidence type="ECO:0000256" key="3">
    <source>
        <dbReference type="SAM" id="MobiDB-lite"/>
    </source>
</evidence>
<dbReference type="GO" id="GO:0045944">
    <property type="term" value="P:positive regulation of transcription by RNA polymerase II"/>
    <property type="evidence" value="ECO:0007669"/>
    <property type="project" value="TreeGrafter"/>
</dbReference>
<dbReference type="Proteomes" id="UP001378960">
    <property type="component" value="Unassembled WGS sequence"/>
</dbReference>
<evidence type="ECO:0000313" key="6">
    <source>
        <dbReference type="EMBL" id="GMM46829.1"/>
    </source>
</evidence>
<proteinExistence type="predicted"/>
<dbReference type="Pfam" id="PF00172">
    <property type="entry name" value="Zn_clus"/>
    <property type="match status" value="1"/>
</dbReference>